<organism evidence="9 10">
    <name type="scientific">Anaerotruncus massiliensis</name>
    <name type="common">ex Liu et al. 2021</name>
    <dbReference type="NCBI Taxonomy" id="2321404"/>
    <lineage>
        <taxon>Bacteria</taxon>
        <taxon>Bacillati</taxon>
        <taxon>Bacillota</taxon>
        <taxon>Clostridia</taxon>
        <taxon>Eubacteriales</taxon>
        <taxon>Oscillospiraceae</taxon>
        <taxon>Anaerotruncus</taxon>
    </lineage>
</organism>
<dbReference type="EC" id="3.1.3.89" evidence="5"/>
<evidence type="ECO:0000256" key="2">
    <source>
        <dbReference type="ARBA" id="ARBA00001936"/>
    </source>
</evidence>
<evidence type="ECO:0000256" key="6">
    <source>
        <dbReference type="ARBA" id="ARBA00022723"/>
    </source>
</evidence>
<keyword evidence="6" id="KW-0479">Metal-binding</keyword>
<dbReference type="AlphaFoldDB" id="A0A498CTB0"/>
<accession>A0A498CTB0</accession>
<evidence type="ECO:0000313" key="10">
    <source>
        <dbReference type="Proteomes" id="UP000276301"/>
    </source>
</evidence>
<dbReference type="Gene3D" id="1.10.3210.10">
    <property type="entry name" value="Hypothetical protein af1432"/>
    <property type="match status" value="1"/>
</dbReference>
<proteinExistence type="predicted"/>
<evidence type="ECO:0000256" key="7">
    <source>
        <dbReference type="ARBA" id="ARBA00022801"/>
    </source>
</evidence>
<dbReference type="PROSITE" id="PS51831">
    <property type="entry name" value="HD"/>
    <property type="match status" value="1"/>
</dbReference>
<dbReference type="SUPFAM" id="SSF109604">
    <property type="entry name" value="HD-domain/PDEase-like"/>
    <property type="match status" value="1"/>
</dbReference>
<gene>
    <name evidence="9" type="ORF">D4A47_10930</name>
</gene>
<dbReference type="Pfam" id="PF12917">
    <property type="entry name" value="YfbR-like"/>
    <property type="match status" value="1"/>
</dbReference>
<dbReference type="GO" id="GO:0046872">
    <property type="term" value="F:metal ion binding"/>
    <property type="evidence" value="ECO:0007669"/>
    <property type="project" value="UniProtKB-KW"/>
</dbReference>
<protein>
    <recommendedName>
        <fullName evidence="5">5'-deoxynucleotidase</fullName>
        <ecNumber evidence="5">3.1.3.89</ecNumber>
    </recommendedName>
</protein>
<reference evidence="9 10" key="1">
    <citation type="submission" date="2018-10" db="EMBL/GenBank/DDBJ databases">
        <title>Anaerotruncus faecis sp. nov., isolated from human feces.</title>
        <authorList>
            <person name="Wang Y.-J."/>
        </authorList>
    </citation>
    <scope>NUCLEOTIDE SEQUENCE [LARGE SCALE GENOMIC DNA]</scope>
    <source>
        <strain evidence="9 10">22A2-44</strain>
    </source>
</reference>
<comment type="cofactor">
    <cofactor evidence="3">
        <name>Co(2+)</name>
        <dbReference type="ChEBI" id="CHEBI:48828"/>
    </cofactor>
</comment>
<comment type="subunit">
    <text evidence="4">Homodimer.</text>
</comment>
<dbReference type="InterPro" id="IPR039356">
    <property type="entry name" value="YfbR/HDDC2"/>
</dbReference>
<sequence length="187" mass="21346">MEPYGFFAMLSRMKYISRWGLMRNSRTENLSEHTLETAYFAHALALIEGADPARVVLCALYHDCSEILTGDLPTPVKYHNPAIKESYKAIEEAAAGRLLATLPSELAERYRPCFFEEDPQVRRLVKAADKLSALVKCIEEIRMGNNDFLSARESQLAALREMRIPAVDIFLREYLPAFDRTLDEISR</sequence>
<dbReference type="GO" id="GO:0005737">
    <property type="term" value="C:cytoplasm"/>
    <property type="evidence" value="ECO:0007669"/>
    <property type="project" value="TreeGrafter"/>
</dbReference>
<dbReference type="EMBL" id="RCHT01000025">
    <property type="protein sequence ID" value="RLL09029.1"/>
    <property type="molecule type" value="Genomic_DNA"/>
</dbReference>
<comment type="cofactor">
    <cofactor evidence="2">
        <name>Mn(2+)</name>
        <dbReference type="ChEBI" id="CHEBI:29035"/>
    </cofactor>
</comment>
<dbReference type="PANTHER" id="PTHR11845">
    <property type="entry name" value="5'-DEOXYNUCLEOTIDASE HDDC2"/>
    <property type="match status" value="1"/>
</dbReference>
<feature type="domain" description="HD" evidence="8">
    <location>
        <begin position="30"/>
        <end position="134"/>
    </location>
</feature>
<keyword evidence="7 9" id="KW-0378">Hydrolase</keyword>
<evidence type="ECO:0000256" key="4">
    <source>
        <dbReference type="ARBA" id="ARBA00011738"/>
    </source>
</evidence>
<dbReference type="NCBIfam" id="NF003009">
    <property type="entry name" value="PRK03826.1"/>
    <property type="match status" value="1"/>
</dbReference>
<dbReference type="InterPro" id="IPR006674">
    <property type="entry name" value="HD_domain"/>
</dbReference>
<name>A0A498CTB0_9FIRM</name>
<comment type="caution">
    <text evidence="9">The sequence shown here is derived from an EMBL/GenBank/DDBJ whole genome shotgun (WGS) entry which is preliminary data.</text>
</comment>
<evidence type="ECO:0000256" key="5">
    <source>
        <dbReference type="ARBA" id="ARBA00012964"/>
    </source>
</evidence>
<dbReference type="CDD" id="cd00077">
    <property type="entry name" value="HDc"/>
    <property type="match status" value="1"/>
</dbReference>
<comment type="catalytic activity">
    <reaction evidence="1">
        <text>a 2'-deoxyribonucleoside 5'-phosphate + H2O = a 2'-deoxyribonucleoside + phosphate</text>
        <dbReference type="Rhea" id="RHEA:36167"/>
        <dbReference type="ChEBI" id="CHEBI:15377"/>
        <dbReference type="ChEBI" id="CHEBI:18274"/>
        <dbReference type="ChEBI" id="CHEBI:43474"/>
        <dbReference type="ChEBI" id="CHEBI:65317"/>
        <dbReference type="EC" id="3.1.3.89"/>
    </reaction>
</comment>
<evidence type="ECO:0000259" key="8">
    <source>
        <dbReference type="PROSITE" id="PS51831"/>
    </source>
</evidence>
<evidence type="ECO:0000256" key="3">
    <source>
        <dbReference type="ARBA" id="ARBA00001941"/>
    </source>
</evidence>
<dbReference type="Proteomes" id="UP000276301">
    <property type="component" value="Unassembled WGS sequence"/>
</dbReference>
<evidence type="ECO:0000313" key="9">
    <source>
        <dbReference type="EMBL" id="RLL09029.1"/>
    </source>
</evidence>
<dbReference type="GO" id="GO:0002953">
    <property type="term" value="F:5'-deoxynucleotidase activity"/>
    <property type="evidence" value="ECO:0007669"/>
    <property type="project" value="UniProtKB-EC"/>
</dbReference>
<dbReference type="InterPro" id="IPR003607">
    <property type="entry name" value="HD/PDEase_dom"/>
</dbReference>
<keyword evidence="10" id="KW-1185">Reference proteome</keyword>
<dbReference type="PANTHER" id="PTHR11845:SF13">
    <property type="entry name" value="5'-DEOXYNUCLEOTIDASE HDDC2"/>
    <property type="match status" value="1"/>
</dbReference>
<evidence type="ECO:0000256" key="1">
    <source>
        <dbReference type="ARBA" id="ARBA00001638"/>
    </source>
</evidence>
<dbReference type="SMART" id="SM00471">
    <property type="entry name" value="HDc"/>
    <property type="match status" value="1"/>
</dbReference>